<feature type="chain" id="PRO_5036712144" evidence="2">
    <location>
        <begin position="24"/>
        <end position="823"/>
    </location>
</feature>
<evidence type="ECO:0000313" key="4">
    <source>
        <dbReference type="WBParaSite" id="Gr19_v10_g36.t1"/>
    </source>
</evidence>
<protein>
    <submittedName>
        <fullName evidence="4">Uncharacterized protein</fullName>
    </submittedName>
</protein>
<feature type="compositionally biased region" description="Polar residues" evidence="1">
    <location>
        <begin position="626"/>
        <end position="646"/>
    </location>
</feature>
<feature type="compositionally biased region" description="Low complexity" evidence="1">
    <location>
        <begin position="552"/>
        <end position="562"/>
    </location>
</feature>
<feature type="compositionally biased region" description="Basic and acidic residues" evidence="1">
    <location>
        <begin position="194"/>
        <end position="231"/>
    </location>
</feature>
<reference evidence="4" key="1">
    <citation type="submission" date="2022-11" db="UniProtKB">
        <authorList>
            <consortium name="WormBaseParasite"/>
        </authorList>
    </citation>
    <scope>IDENTIFICATION</scope>
</reference>
<organism evidence="3 4">
    <name type="scientific">Globodera rostochiensis</name>
    <name type="common">Golden nematode worm</name>
    <name type="synonym">Heterodera rostochiensis</name>
    <dbReference type="NCBI Taxonomy" id="31243"/>
    <lineage>
        <taxon>Eukaryota</taxon>
        <taxon>Metazoa</taxon>
        <taxon>Ecdysozoa</taxon>
        <taxon>Nematoda</taxon>
        <taxon>Chromadorea</taxon>
        <taxon>Rhabditida</taxon>
        <taxon>Tylenchina</taxon>
        <taxon>Tylenchomorpha</taxon>
        <taxon>Tylenchoidea</taxon>
        <taxon>Heteroderidae</taxon>
        <taxon>Heteroderinae</taxon>
        <taxon>Globodera</taxon>
    </lineage>
</organism>
<feature type="region of interest" description="Disordered" evidence="1">
    <location>
        <begin position="523"/>
        <end position="570"/>
    </location>
</feature>
<feature type="compositionally biased region" description="Basic and acidic residues" evidence="1">
    <location>
        <begin position="666"/>
        <end position="677"/>
    </location>
</feature>
<accession>A0A914HQ28</accession>
<feature type="signal peptide" evidence="2">
    <location>
        <begin position="1"/>
        <end position="23"/>
    </location>
</feature>
<feature type="region of interest" description="Disordered" evidence="1">
    <location>
        <begin position="598"/>
        <end position="677"/>
    </location>
</feature>
<name>A0A914HQ28_GLORO</name>
<feature type="region of interest" description="Disordered" evidence="1">
    <location>
        <begin position="185"/>
        <end position="236"/>
    </location>
</feature>
<dbReference type="AlphaFoldDB" id="A0A914HQ28"/>
<evidence type="ECO:0000313" key="3">
    <source>
        <dbReference type="Proteomes" id="UP000887572"/>
    </source>
</evidence>
<evidence type="ECO:0000256" key="1">
    <source>
        <dbReference type="SAM" id="MobiDB-lite"/>
    </source>
</evidence>
<proteinExistence type="predicted"/>
<dbReference type="Proteomes" id="UP000887572">
    <property type="component" value="Unplaced"/>
</dbReference>
<keyword evidence="3" id="KW-1185">Reference proteome</keyword>
<dbReference type="WBParaSite" id="Gr19_v10_g36.t1">
    <property type="protein sequence ID" value="Gr19_v10_g36.t1"/>
    <property type="gene ID" value="Gr19_v10_g36"/>
</dbReference>
<keyword evidence="2" id="KW-0732">Signal</keyword>
<feature type="compositionally biased region" description="Basic residues" evidence="1">
    <location>
        <begin position="523"/>
        <end position="539"/>
    </location>
</feature>
<evidence type="ECO:0000256" key="2">
    <source>
        <dbReference type="SAM" id="SignalP"/>
    </source>
</evidence>
<sequence>MLLNLKCIVLPLLALFTVNTVLSASAAKSRATKDGTSSAIGTVSNIGIFEHQQHHRRWRRGNSGGLPSLGSLRRGALRSKSGQLVANAILPIDETETDKKPNWLNSFKRAFKPASQQSHDKAVKKVRAHQLRFAFGAVLAQNMEQLHKLKELLKAALFYEQTLNLFSNELVKEEANLQNAKEKLIKQKSAKTSAEAKNKWRGVKSEENKKQRSAEGKNKGKGLKSEEHQRPDQQNCGKMQQDLVAKLQKRVNKLSKIKGEIKKIIKEFDKLTSREDFNFASKIYRWKSVRDDVELGAVLNNWEGKKPDEWDKNDLKIWMKNNTKSQQNAHELHTFAIGQTDITTKNLVNQILLLDAALDREARNLCLNTAFVVPMRNWAEISQKMTNEQIKKYVTNVLGDNFLGLQITFDPNIGSTFDESVDFEEIDESKKRSNLKGFWHNVSTACRPYSSRGPETHLKQLEAKNTKLSWDILKALNREDRIKAKESVKLAVYLMMTIEKAYSDDVKAKIEEAKKAVECQRREVKKVKKEHKRAHKSSRHISPVAEHQMTPSISDQSSNSSSQEGNDVDDDDDELLALAKLVAKGAGMLSPIVEVDLEGSQSDNSNQSSDDHDDSDQGVSPAESESGGTQSDNSNHSSADLNYSDQGESREQLAAAKAHHHKLIGSRKETKKSRESLYKLQKSKSGRDGFGIYFESIKTKAKGNEIYEQINGQIVENAKQQLQLQNVDRLDDAQVEALVEKHMREVFAEGPGKQFLLNMIELSKQMTAFEIRQSAKNARRCNGKLIQTTKTTNLEDLEACPDHRRLQARHQPNVVPMDLAMAN</sequence>